<dbReference type="InterPro" id="IPR029016">
    <property type="entry name" value="GAF-like_dom_sf"/>
</dbReference>
<evidence type="ECO:0000313" key="4">
    <source>
        <dbReference type="EMBL" id="MCS5732472.1"/>
    </source>
</evidence>
<evidence type="ECO:0000313" key="5">
    <source>
        <dbReference type="Proteomes" id="UP001165586"/>
    </source>
</evidence>
<dbReference type="Gene3D" id="1.10.10.10">
    <property type="entry name" value="Winged helix-like DNA-binding domain superfamily/Winged helix DNA-binding domain"/>
    <property type="match status" value="1"/>
</dbReference>
<organism evidence="4 5">
    <name type="scientific">Herbiconiux daphne</name>
    <dbReference type="NCBI Taxonomy" id="2970914"/>
    <lineage>
        <taxon>Bacteria</taxon>
        <taxon>Bacillati</taxon>
        <taxon>Actinomycetota</taxon>
        <taxon>Actinomycetes</taxon>
        <taxon>Micrococcales</taxon>
        <taxon>Microbacteriaceae</taxon>
        <taxon>Herbiconiux</taxon>
    </lineage>
</organism>
<protein>
    <submittedName>
        <fullName evidence="4">GAF and ANTAR domain-containing protein</fullName>
    </submittedName>
</protein>
<gene>
    <name evidence="4" type="ORF">N1032_01770</name>
</gene>
<reference evidence="4" key="1">
    <citation type="submission" date="2022-08" db="EMBL/GenBank/DDBJ databases">
        <authorList>
            <person name="Deng Y."/>
            <person name="Han X.-F."/>
            <person name="Zhang Y.-Q."/>
        </authorList>
    </citation>
    <scope>NUCLEOTIDE SEQUENCE</scope>
    <source>
        <strain evidence="4">CPCC 203386</strain>
    </source>
</reference>
<dbReference type="SUPFAM" id="SSF55781">
    <property type="entry name" value="GAF domain-like"/>
    <property type="match status" value="1"/>
</dbReference>
<dbReference type="Pfam" id="PF13185">
    <property type="entry name" value="GAF_2"/>
    <property type="match status" value="1"/>
</dbReference>
<dbReference type="InterPro" id="IPR005561">
    <property type="entry name" value="ANTAR"/>
</dbReference>
<accession>A0ABT2GWZ7</accession>
<dbReference type="Gene3D" id="3.30.450.40">
    <property type="match status" value="1"/>
</dbReference>
<dbReference type="Pfam" id="PF03861">
    <property type="entry name" value="ANTAR"/>
    <property type="match status" value="1"/>
</dbReference>
<evidence type="ECO:0000256" key="2">
    <source>
        <dbReference type="ARBA" id="ARBA00023163"/>
    </source>
</evidence>
<dbReference type="InterPro" id="IPR036388">
    <property type="entry name" value="WH-like_DNA-bd_sf"/>
</dbReference>
<sequence>MGAPFEVETVSASDGLAAELSEFQIDLGEGPCWDAYVTQSTVVVPDISDTAHSRWPLFLNAIATLDVHAFYSFPLTIGAVNIGAVDLYSEAPDVLSAEQLTNALALARVTALDVLRYALEHRDDDAEDDGPHSRREVHQATGMVIAQMGVSATDALLLIRANAFASGRTVRETAAEITGRRITFEP</sequence>
<comment type="caution">
    <text evidence="4">The sequence shown here is derived from an EMBL/GenBank/DDBJ whole genome shotgun (WGS) entry which is preliminary data.</text>
</comment>
<evidence type="ECO:0000259" key="3">
    <source>
        <dbReference type="PROSITE" id="PS50921"/>
    </source>
</evidence>
<name>A0ABT2GWZ7_9MICO</name>
<keyword evidence="1" id="KW-0805">Transcription regulation</keyword>
<proteinExistence type="predicted"/>
<dbReference type="Proteomes" id="UP001165586">
    <property type="component" value="Unassembled WGS sequence"/>
</dbReference>
<dbReference type="PROSITE" id="PS50921">
    <property type="entry name" value="ANTAR"/>
    <property type="match status" value="1"/>
</dbReference>
<evidence type="ECO:0000256" key="1">
    <source>
        <dbReference type="ARBA" id="ARBA00023015"/>
    </source>
</evidence>
<dbReference type="InterPro" id="IPR003018">
    <property type="entry name" value="GAF"/>
</dbReference>
<dbReference type="SMART" id="SM01012">
    <property type="entry name" value="ANTAR"/>
    <property type="match status" value="1"/>
</dbReference>
<keyword evidence="5" id="KW-1185">Reference proteome</keyword>
<dbReference type="EMBL" id="JANLCJ010000001">
    <property type="protein sequence ID" value="MCS5732472.1"/>
    <property type="molecule type" value="Genomic_DNA"/>
</dbReference>
<keyword evidence="2" id="KW-0804">Transcription</keyword>
<feature type="domain" description="ANTAR" evidence="3">
    <location>
        <begin position="117"/>
        <end position="178"/>
    </location>
</feature>